<accession>A0AAW5UUY3</accession>
<dbReference type="SUPFAM" id="SSF56112">
    <property type="entry name" value="Protein kinase-like (PK-like)"/>
    <property type="match status" value="1"/>
</dbReference>
<dbReference type="SMART" id="SM00220">
    <property type="entry name" value="S_TKc"/>
    <property type="match status" value="1"/>
</dbReference>
<dbReference type="RefSeq" id="WP_264911440.1">
    <property type="nucleotide sequence ID" value="NZ_JAPDUL010000001.1"/>
</dbReference>
<evidence type="ECO:0000313" key="4">
    <source>
        <dbReference type="Proteomes" id="UP001209476"/>
    </source>
</evidence>
<dbReference type="AlphaFoldDB" id="A0AAW5UUY3"/>
<dbReference type="InterPro" id="IPR000719">
    <property type="entry name" value="Prot_kinase_dom"/>
</dbReference>
<dbReference type="Gene3D" id="1.10.510.10">
    <property type="entry name" value="Transferase(Phosphotransferase) domain 1"/>
    <property type="match status" value="1"/>
</dbReference>
<feature type="compositionally biased region" description="Low complexity" evidence="1">
    <location>
        <begin position="328"/>
        <end position="353"/>
    </location>
</feature>
<keyword evidence="3" id="KW-0418">Kinase</keyword>
<protein>
    <submittedName>
        <fullName evidence="3">Protein kinase</fullName>
    </submittedName>
</protein>
<dbReference type="PANTHER" id="PTHR44167">
    <property type="entry name" value="OVARIAN-SPECIFIC SERINE/THREONINE-PROTEIN KINASE LOK-RELATED"/>
    <property type="match status" value="1"/>
</dbReference>
<dbReference type="Pfam" id="PF00069">
    <property type="entry name" value="Pkinase"/>
    <property type="match status" value="1"/>
</dbReference>
<evidence type="ECO:0000313" key="3">
    <source>
        <dbReference type="EMBL" id="MCW4165136.1"/>
    </source>
</evidence>
<dbReference type="PANTHER" id="PTHR44167:SF24">
    <property type="entry name" value="SERINE_THREONINE-PROTEIN KINASE CHK2"/>
    <property type="match status" value="1"/>
</dbReference>
<organism evidence="3 4">
    <name type="scientific">Segatella copri</name>
    <dbReference type="NCBI Taxonomy" id="165179"/>
    <lineage>
        <taxon>Bacteria</taxon>
        <taxon>Pseudomonadati</taxon>
        <taxon>Bacteroidota</taxon>
        <taxon>Bacteroidia</taxon>
        <taxon>Bacteroidales</taxon>
        <taxon>Prevotellaceae</taxon>
        <taxon>Segatella</taxon>
    </lineage>
</organism>
<sequence>MLKGENIHGYHILEDFKVAGGMSKISFADKGGKIYFIKEFLAPKYPTPDSPGSDRIKEQKRRACDAFEKHHRDLNNAIGKCCAGTGGNLIYAIDFFREGASYYKVTEKIDISTLPCSEISKLPLDKVLLIAKSAVHSIRILHGLKIVHGDLKPDNLPIKEAMIGYVVKLIDFDDSYFECNPPSDRENLVGTPEYYSPEQAAYIMDEDEEIEGNTLTCKSDIFTLGIIFCEYFTGEKPILPGEFKNTWTCVNEGHSVSFSKRLPIQIESLIQKMLSKDPENRPTIGEVFNVLKDVKPEYADSGFSTTSSDKPAVKKPALRFGPGVRPVRTSGSVTGGRTETTGTTKSTFRSSGTDSETKVEPKVGASKLRGSGLKIADK</sequence>
<feature type="domain" description="Protein kinase" evidence="2">
    <location>
        <begin position="11"/>
        <end position="298"/>
    </location>
</feature>
<dbReference type="Proteomes" id="UP001209476">
    <property type="component" value="Unassembled WGS sequence"/>
</dbReference>
<evidence type="ECO:0000256" key="1">
    <source>
        <dbReference type="SAM" id="MobiDB-lite"/>
    </source>
</evidence>
<gene>
    <name evidence="3" type="ORF">ONS98_07890</name>
</gene>
<dbReference type="GO" id="GO:0004674">
    <property type="term" value="F:protein serine/threonine kinase activity"/>
    <property type="evidence" value="ECO:0007669"/>
    <property type="project" value="TreeGrafter"/>
</dbReference>
<dbReference type="GO" id="GO:0005737">
    <property type="term" value="C:cytoplasm"/>
    <property type="evidence" value="ECO:0007669"/>
    <property type="project" value="TreeGrafter"/>
</dbReference>
<dbReference type="InterPro" id="IPR011009">
    <property type="entry name" value="Kinase-like_dom_sf"/>
</dbReference>
<comment type="caution">
    <text evidence="3">The sequence shown here is derived from an EMBL/GenBank/DDBJ whole genome shotgun (WGS) entry which is preliminary data.</text>
</comment>
<keyword evidence="3" id="KW-0808">Transferase</keyword>
<reference evidence="3" key="1">
    <citation type="submission" date="2022-11" db="EMBL/GenBank/DDBJ databases">
        <title>Genomic repertoires linked with pathogenic potency of arthritogenic Prevotella copri isolated from the gut of rheumatoid arthritis patients.</title>
        <authorList>
            <person name="Nii T."/>
            <person name="Maeda Y."/>
            <person name="Motooka D."/>
            <person name="Naito M."/>
            <person name="Matsumoto Y."/>
            <person name="Ogawa T."/>
            <person name="Oguro-Igashira E."/>
            <person name="Kishikawa T."/>
            <person name="Yamashita M."/>
            <person name="Koizumi S."/>
            <person name="Kurakawa T."/>
            <person name="Okumura R."/>
            <person name="Kayama H."/>
            <person name="Murakami M."/>
            <person name="Sakaguchi T."/>
            <person name="Das B."/>
            <person name="Nakamura S."/>
            <person name="Okada Y."/>
            <person name="Kumanogoh A."/>
            <person name="Takeda K."/>
        </authorList>
    </citation>
    <scope>NUCLEOTIDE SEQUENCE</scope>
    <source>
        <strain evidence="3">RA-N001-16</strain>
    </source>
</reference>
<proteinExistence type="predicted"/>
<name>A0AAW5UUY3_9BACT</name>
<evidence type="ECO:0000259" key="2">
    <source>
        <dbReference type="PROSITE" id="PS50011"/>
    </source>
</evidence>
<dbReference type="GO" id="GO:0005524">
    <property type="term" value="F:ATP binding"/>
    <property type="evidence" value="ECO:0007669"/>
    <property type="project" value="InterPro"/>
</dbReference>
<feature type="region of interest" description="Disordered" evidence="1">
    <location>
        <begin position="300"/>
        <end position="378"/>
    </location>
</feature>
<dbReference type="PROSITE" id="PS50011">
    <property type="entry name" value="PROTEIN_KINASE_DOM"/>
    <property type="match status" value="1"/>
</dbReference>
<dbReference type="EMBL" id="JAPDUM010000001">
    <property type="protein sequence ID" value="MCW4165136.1"/>
    <property type="molecule type" value="Genomic_DNA"/>
</dbReference>